<dbReference type="InterPro" id="IPR036938">
    <property type="entry name" value="PAP2/HPO_sf"/>
</dbReference>
<keyword evidence="1" id="KW-0472">Membrane</keyword>
<evidence type="ECO:0000256" key="1">
    <source>
        <dbReference type="SAM" id="Phobius"/>
    </source>
</evidence>
<keyword evidence="1" id="KW-0812">Transmembrane</keyword>
<dbReference type="InParanoid" id="D2W2B5"/>
<dbReference type="GeneID" id="8862974"/>
<feature type="domain" description="Phosphatidic acid phosphatase type 2/haloperoxidase" evidence="2">
    <location>
        <begin position="499"/>
        <end position="627"/>
    </location>
</feature>
<protein>
    <submittedName>
        <fullName evidence="3">Predicted protein</fullName>
    </submittedName>
</protein>
<dbReference type="InterPro" id="IPR000326">
    <property type="entry name" value="PAP2/HPO"/>
</dbReference>
<accession>D2W2B5</accession>
<sequence length="635" mass="70593">MLSHYSKLSIITFVVFLRLVMITNAYLPYTETHPMKFDTQFSISLTSSNTILKPGPITRYSDAYEKAIAFFRNQYGLDIAGNGTRLPSGCGLFTGTNSEYVVNYAKVRGFQIVAGSQDVGVHEDSFRIVVSGPIVSNGNYGKNGALIDSNSVLHFGFYTFFWRSNGTVLFPRVIYSGMMPIKVNSNSSMINFQLTSSLFGQGYARGSILQRTNPQNGKLFTTIISSHSYQMSITDFSPKCSVITSEKDIFNEDIVIKWNNVLLSVIRDLKVSAPIASRQLAILHSAIDDSLVDCKNFSSNCSRSTLVSIISHAASRVLKSLYPTQIDCFNAALKSALECNECKEVSIPYLENIGKPGILAADRILKERQDDGSLDFTEYHFSDGFMNYQSHAPNFVRIPLLPHWSTVKPFVIQNASLYDQGPPPPIDSPIFEKDYNETLHFGREDSSVRTQDQRKIALFWADGAGTSTSLGHWLIILQNIIRNQNIKDTFRISTLFKVLTITMADAAIVCWNHKYKYNAFRPITVITERESNEWSPLLSTPAFPEYSSGHSTLSAAASTVLSLLFGSDEISFESVSEGLIHTIRKFTKLSEAAKEAGKSRIYGGIHFEYANQAGFGSGIAIAQTVFHKLCNFTTC</sequence>
<organism evidence="4">
    <name type="scientific">Naegleria gruberi</name>
    <name type="common">Amoeba</name>
    <dbReference type="NCBI Taxonomy" id="5762"/>
    <lineage>
        <taxon>Eukaryota</taxon>
        <taxon>Discoba</taxon>
        <taxon>Heterolobosea</taxon>
        <taxon>Tetramitia</taxon>
        <taxon>Eutetramitia</taxon>
        <taxon>Vahlkampfiidae</taxon>
        <taxon>Naegleria</taxon>
    </lineage>
</organism>
<dbReference type="Proteomes" id="UP000006671">
    <property type="component" value="Unassembled WGS sequence"/>
</dbReference>
<evidence type="ECO:0000313" key="3">
    <source>
        <dbReference type="EMBL" id="EFC36796.1"/>
    </source>
</evidence>
<dbReference type="CDD" id="cd03398">
    <property type="entry name" value="PAP2_haloperoxidase"/>
    <property type="match status" value="1"/>
</dbReference>
<name>D2W2B5_NAEGR</name>
<gene>
    <name evidence="3" type="ORF">NAEGRDRAFT_75530</name>
</gene>
<feature type="transmembrane region" description="Helical" evidence="1">
    <location>
        <begin position="7"/>
        <end position="27"/>
    </location>
</feature>
<dbReference type="KEGG" id="ngr:NAEGRDRAFT_75530"/>
<reference evidence="3 4" key="1">
    <citation type="journal article" date="2010" name="Cell">
        <title>The genome of Naegleria gruberi illuminates early eukaryotic versatility.</title>
        <authorList>
            <person name="Fritz-Laylin L.K."/>
            <person name="Prochnik S.E."/>
            <person name="Ginger M.L."/>
            <person name="Dacks J.B."/>
            <person name="Carpenter M.L."/>
            <person name="Field M.C."/>
            <person name="Kuo A."/>
            <person name="Paredez A."/>
            <person name="Chapman J."/>
            <person name="Pham J."/>
            <person name="Shu S."/>
            <person name="Neupane R."/>
            <person name="Cipriano M."/>
            <person name="Mancuso J."/>
            <person name="Tu H."/>
            <person name="Salamov A."/>
            <person name="Lindquist E."/>
            <person name="Shapiro H."/>
            <person name="Lucas S."/>
            <person name="Grigoriev I.V."/>
            <person name="Cande W.Z."/>
            <person name="Fulton C."/>
            <person name="Rokhsar D.S."/>
            <person name="Dawson S.C."/>
        </authorList>
    </citation>
    <scope>NUCLEOTIDE SEQUENCE [LARGE SCALE GENOMIC DNA]</scope>
    <source>
        <strain evidence="3 4">NEG-M</strain>
    </source>
</reference>
<keyword evidence="4" id="KW-1185">Reference proteome</keyword>
<dbReference type="AlphaFoldDB" id="D2W2B5"/>
<keyword evidence="1" id="KW-1133">Transmembrane helix</keyword>
<dbReference type="eggNOG" id="ENOG502S3TN">
    <property type="taxonomic scope" value="Eukaryota"/>
</dbReference>
<dbReference type="Pfam" id="PF01569">
    <property type="entry name" value="PAP2"/>
    <property type="match status" value="1"/>
</dbReference>
<dbReference type="InterPro" id="IPR052559">
    <property type="entry name" value="V-haloperoxidase"/>
</dbReference>
<dbReference type="SUPFAM" id="SSF48317">
    <property type="entry name" value="Acid phosphatase/Vanadium-dependent haloperoxidase"/>
    <property type="match status" value="1"/>
</dbReference>
<dbReference type="PANTHER" id="PTHR34599">
    <property type="entry name" value="PEROXIDASE-RELATED"/>
    <property type="match status" value="1"/>
</dbReference>
<dbReference type="VEuPathDB" id="AmoebaDB:NAEGRDRAFT_75530"/>
<evidence type="ECO:0000259" key="2">
    <source>
        <dbReference type="Pfam" id="PF01569"/>
    </source>
</evidence>
<dbReference type="EMBL" id="GG738925">
    <property type="protein sequence ID" value="EFC36796.1"/>
    <property type="molecule type" value="Genomic_DNA"/>
</dbReference>
<dbReference type="RefSeq" id="XP_002669540.1">
    <property type="nucleotide sequence ID" value="XM_002669494.1"/>
</dbReference>
<proteinExistence type="predicted"/>
<dbReference type="OrthoDB" id="9997027at2759"/>
<dbReference type="PANTHER" id="PTHR34599:SF2">
    <property type="entry name" value="TRAF-TYPE DOMAIN-CONTAINING PROTEIN"/>
    <property type="match status" value="1"/>
</dbReference>
<dbReference type="Gene3D" id="1.10.606.20">
    <property type="match status" value="1"/>
</dbReference>
<evidence type="ECO:0000313" key="4">
    <source>
        <dbReference type="Proteomes" id="UP000006671"/>
    </source>
</evidence>